<dbReference type="STRING" id="763407.A0A162TF75"/>
<comment type="similarity">
    <text evidence="2">Belongs to the nucleoporin NSP1/NUP62 family.</text>
</comment>
<dbReference type="Pfam" id="PF05064">
    <property type="entry name" value="Nsp1_C"/>
    <property type="match status" value="1"/>
</dbReference>
<evidence type="ECO:0000256" key="7">
    <source>
        <dbReference type="ARBA" id="ARBA00023132"/>
    </source>
</evidence>
<comment type="subcellular location">
    <subcellularLocation>
        <location evidence="1">Nucleus</location>
        <location evidence="1">Nuclear pore complex</location>
    </subcellularLocation>
</comment>
<dbReference type="GO" id="GO:0006405">
    <property type="term" value="P:RNA export from nucleus"/>
    <property type="evidence" value="ECO:0007669"/>
    <property type="project" value="TreeGrafter"/>
</dbReference>
<accession>A0A162TF75</accession>
<dbReference type="PANTHER" id="PTHR12084:SF0">
    <property type="entry name" value="NUCLEAR PORE GLYCOPROTEIN P62"/>
    <property type="match status" value="1"/>
</dbReference>
<reference evidence="12" key="1">
    <citation type="submission" date="2015-06" db="EMBL/GenBank/DDBJ databases">
        <title>Expansion of signal transduction pathways in fungi by whole-genome duplication.</title>
        <authorList>
            <consortium name="DOE Joint Genome Institute"/>
            <person name="Corrochano L.M."/>
            <person name="Kuo A."/>
            <person name="Marcet-Houben M."/>
            <person name="Polaino S."/>
            <person name="Salamov A."/>
            <person name="Villalobos J.M."/>
            <person name="Alvarez M.I."/>
            <person name="Avalos J."/>
            <person name="Benito E.P."/>
            <person name="Benoit I."/>
            <person name="Burger G."/>
            <person name="Camino L.P."/>
            <person name="Canovas D."/>
            <person name="Cerda-Olmedo E."/>
            <person name="Cheng J.-F."/>
            <person name="Dominguez A."/>
            <person name="Elias M."/>
            <person name="Eslava A.P."/>
            <person name="Glaser F."/>
            <person name="Grimwood J."/>
            <person name="Gutierrez G."/>
            <person name="Heitman J."/>
            <person name="Henrissat B."/>
            <person name="Iturriaga E.A."/>
            <person name="Lang B.F."/>
            <person name="Lavin J.L."/>
            <person name="Lee S."/>
            <person name="Li W."/>
            <person name="Lindquist E."/>
            <person name="Lopez-Garcia S."/>
            <person name="Luque E.M."/>
            <person name="Marcos A.T."/>
            <person name="Martin J."/>
            <person name="McCluskey K."/>
            <person name="Medina H.R."/>
            <person name="Miralles-Duran A."/>
            <person name="Miyazaki A."/>
            <person name="Munoz-Torres E."/>
            <person name="Oguiza J.A."/>
            <person name="Ohm R."/>
            <person name="Olmedo M."/>
            <person name="Orejas M."/>
            <person name="Ortiz-Castellanos L."/>
            <person name="Pisabarro A.G."/>
            <person name="Rodriguez-Romero J."/>
            <person name="Ruiz-Herrera J."/>
            <person name="Ruiz-Vazquez R."/>
            <person name="Sanz C."/>
            <person name="Schackwitz W."/>
            <person name="Schmutz J."/>
            <person name="Shahriari M."/>
            <person name="Shelest E."/>
            <person name="Silva-Franco F."/>
            <person name="Soanes D."/>
            <person name="Syed K."/>
            <person name="Tagua V.G."/>
            <person name="Talbot N.J."/>
            <person name="Thon M."/>
            <person name="De vries R.P."/>
            <person name="Wiebenga A."/>
            <person name="Yadav J.S."/>
            <person name="Braun E.L."/>
            <person name="Baker S."/>
            <person name="Garre V."/>
            <person name="Horwitz B."/>
            <person name="Torres-Martinez S."/>
            <person name="Idnurm A."/>
            <person name="Herrera-Estrella A."/>
            <person name="Gabaldon T."/>
            <person name="Grigoriev I.V."/>
        </authorList>
    </citation>
    <scope>NUCLEOTIDE SEQUENCE [LARGE SCALE GENOMIC DNA]</scope>
    <source>
        <strain evidence="12">NRRL 1555(-)</strain>
    </source>
</reference>
<evidence type="ECO:0000256" key="2">
    <source>
        <dbReference type="ARBA" id="ARBA00005911"/>
    </source>
</evidence>
<dbReference type="OrthoDB" id="344345at2759"/>
<dbReference type="Proteomes" id="UP000077315">
    <property type="component" value="Unassembled WGS sequence"/>
</dbReference>
<evidence type="ECO:0000256" key="6">
    <source>
        <dbReference type="ARBA" id="ARBA00023010"/>
    </source>
</evidence>
<evidence type="ECO:0000256" key="1">
    <source>
        <dbReference type="ARBA" id="ARBA00004567"/>
    </source>
</evidence>
<dbReference type="InParanoid" id="A0A162TF75"/>
<keyword evidence="3" id="KW-0813">Transport</keyword>
<evidence type="ECO:0000313" key="11">
    <source>
        <dbReference type="EMBL" id="OAD68112.1"/>
    </source>
</evidence>
<dbReference type="VEuPathDB" id="FungiDB:PHYBLDRAFT_160236"/>
<keyword evidence="5" id="KW-0653">Protein transport</keyword>
<evidence type="ECO:0000256" key="5">
    <source>
        <dbReference type="ARBA" id="ARBA00022927"/>
    </source>
</evidence>
<dbReference type="GO" id="GO:0005543">
    <property type="term" value="F:phospholipid binding"/>
    <property type="evidence" value="ECO:0007669"/>
    <property type="project" value="TreeGrafter"/>
</dbReference>
<dbReference type="GeneID" id="28995051"/>
<dbReference type="GO" id="GO:0006606">
    <property type="term" value="P:protein import into nucleus"/>
    <property type="evidence" value="ECO:0007669"/>
    <property type="project" value="TreeGrafter"/>
</dbReference>
<feature type="coiled-coil region" evidence="9">
    <location>
        <begin position="64"/>
        <end position="129"/>
    </location>
</feature>
<protein>
    <recommendedName>
        <fullName evidence="10">Nucleoporin NSP1-like C-terminal domain-containing protein</fullName>
    </recommendedName>
</protein>
<keyword evidence="9" id="KW-0175">Coiled coil</keyword>
<dbReference type="InterPro" id="IPR007758">
    <property type="entry name" value="Nucleoporin_NSP1_C"/>
</dbReference>
<organism evidence="11 12">
    <name type="scientific">Phycomyces blakesleeanus (strain ATCC 8743b / DSM 1359 / FGSC 10004 / NBRC 33097 / NRRL 1555)</name>
    <dbReference type="NCBI Taxonomy" id="763407"/>
    <lineage>
        <taxon>Eukaryota</taxon>
        <taxon>Fungi</taxon>
        <taxon>Fungi incertae sedis</taxon>
        <taxon>Mucoromycota</taxon>
        <taxon>Mucoromycotina</taxon>
        <taxon>Mucoromycetes</taxon>
        <taxon>Mucorales</taxon>
        <taxon>Phycomycetaceae</taxon>
        <taxon>Phycomyces</taxon>
    </lineage>
</organism>
<name>A0A162TF75_PHYB8</name>
<evidence type="ECO:0000259" key="10">
    <source>
        <dbReference type="Pfam" id="PF05064"/>
    </source>
</evidence>
<dbReference type="GO" id="GO:0044613">
    <property type="term" value="C:nuclear pore central transport channel"/>
    <property type="evidence" value="ECO:0007669"/>
    <property type="project" value="TreeGrafter"/>
</dbReference>
<proteinExistence type="inferred from homology"/>
<keyword evidence="6" id="KW-0811">Translocation</keyword>
<evidence type="ECO:0000256" key="8">
    <source>
        <dbReference type="ARBA" id="ARBA00023242"/>
    </source>
</evidence>
<dbReference type="RefSeq" id="XP_018286152.1">
    <property type="nucleotide sequence ID" value="XM_018434145.1"/>
</dbReference>
<dbReference type="InterPro" id="IPR026010">
    <property type="entry name" value="NSP1/NUP62"/>
</dbReference>
<keyword evidence="8" id="KW-0539">Nucleus</keyword>
<keyword evidence="4" id="KW-0509">mRNA transport</keyword>
<feature type="domain" description="Nucleoporin NSP1-like C-terminal" evidence="10">
    <location>
        <begin position="1"/>
        <end position="90"/>
    </location>
</feature>
<sequence length="198" mass="22551">MEELLNMWTSELTKQTNEFHKKAAQVSEWDRQLIVNGSAINELYGSVNQVEVSLSEINNTMHLVDRHQDELSRVLDDYEKQLQNAMESGFIQQSLLPADQTRENAYGVAESINSQLDDVNRNLNVMIDEINEMGVSSKPESADDDKEDGIGKVAKILNSQLSSLQWIDKASSELQTKLQEAHRIQEKVIQNQSSFRRD</sequence>
<evidence type="ECO:0000256" key="9">
    <source>
        <dbReference type="SAM" id="Coils"/>
    </source>
</evidence>
<keyword evidence="7" id="KW-0906">Nuclear pore complex</keyword>
<dbReference type="PANTHER" id="PTHR12084">
    <property type="entry name" value="NUCLEAR PORE GLYCOPROTEIN P62-RELATED"/>
    <property type="match status" value="1"/>
</dbReference>
<keyword evidence="12" id="KW-1185">Reference proteome</keyword>
<dbReference type="Gene3D" id="1.20.5.170">
    <property type="match status" value="1"/>
</dbReference>
<dbReference type="GO" id="GO:0017056">
    <property type="term" value="F:structural constituent of nuclear pore"/>
    <property type="evidence" value="ECO:0007669"/>
    <property type="project" value="InterPro"/>
</dbReference>
<evidence type="ECO:0000256" key="3">
    <source>
        <dbReference type="ARBA" id="ARBA00022448"/>
    </source>
</evidence>
<evidence type="ECO:0000313" key="12">
    <source>
        <dbReference type="Proteomes" id="UP000077315"/>
    </source>
</evidence>
<dbReference type="EMBL" id="KV440996">
    <property type="protein sequence ID" value="OAD68112.1"/>
    <property type="molecule type" value="Genomic_DNA"/>
</dbReference>
<evidence type="ECO:0000256" key="4">
    <source>
        <dbReference type="ARBA" id="ARBA00022816"/>
    </source>
</evidence>
<gene>
    <name evidence="11" type="ORF">PHYBLDRAFT_160236</name>
</gene>
<dbReference type="AlphaFoldDB" id="A0A162TF75"/>
<dbReference type="GO" id="GO:0051028">
    <property type="term" value="P:mRNA transport"/>
    <property type="evidence" value="ECO:0007669"/>
    <property type="project" value="UniProtKB-KW"/>
</dbReference>